<dbReference type="RefSeq" id="WP_185002149.1">
    <property type="nucleotide sequence ID" value="NZ_BAAAUI010000029.1"/>
</dbReference>
<dbReference type="EMBL" id="JACHMH010000001">
    <property type="protein sequence ID" value="MBB4676306.1"/>
    <property type="molecule type" value="Genomic_DNA"/>
</dbReference>
<accession>A0A7W7CAG5</accession>
<keyword evidence="3" id="KW-1185">Reference proteome</keyword>
<protein>
    <submittedName>
        <fullName evidence="2">Uncharacterized protein</fullName>
    </submittedName>
</protein>
<comment type="caution">
    <text evidence="2">The sequence shown here is derived from an EMBL/GenBank/DDBJ whole genome shotgun (WGS) entry which is preliminary data.</text>
</comment>
<feature type="compositionally biased region" description="Polar residues" evidence="1">
    <location>
        <begin position="1"/>
        <end position="10"/>
    </location>
</feature>
<proteinExistence type="predicted"/>
<gene>
    <name evidence="2" type="ORF">HNR67_002424</name>
</gene>
<sequence length="122" mass="14046">MARRSPSQVRSDPPRRAPRPVGPGYVTPPALARLSPRGRASLARLERTRLWPVTANEVLLSWQRFLRDPIHRLWDTSTSCGVPMCCPDPDELRRMLSLIAARLPTKDARMFRQHLARLDELW</sequence>
<evidence type="ECO:0000313" key="2">
    <source>
        <dbReference type="EMBL" id="MBB4676306.1"/>
    </source>
</evidence>
<dbReference type="AlphaFoldDB" id="A0A7W7CAG5"/>
<organism evidence="2 3">
    <name type="scientific">Crossiella cryophila</name>
    <dbReference type="NCBI Taxonomy" id="43355"/>
    <lineage>
        <taxon>Bacteria</taxon>
        <taxon>Bacillati</taxon>
        <taxon>Actinomycetota</taxon>
        <taxon>Actinomycetes</taxon>
        <taxon>Pseudonocardiales</taxon>
        <taxon>Pseudonocardiaceae</taxon>
        <taxon>Crossiella</taxon>
    </lineage>
</organism>
<name>A0A7W7CAG5_9PSEU</name>
<reference evidence="2 3" key="1">
    <citation type="submission" date="2020-08" db="EMBL/GenBank/DDBJ databases">
        <title>Sequencing the genomes of 1000 actinobacteria strains.</title>
        <authorList>
            <person name="Klenk H.-P."/>
        </authorList>
    </citation>
    <scope>NUCLEOTIDE SEQUENCE [LARGE SCALE GENOMIC DNA]</scope>
    <source>
        <strain evidence="2 3">DSM 44230</strain>
    </source>
</reference>
<evidence type="ECO:0000313" key="3">
    <source>
        <dbReference type="Proteomes" id="UP000533598"/>
    </source>
</evidence>
<dbReference type="Proteomes" id="UP000533598">
    <property type="component" value="Unassembled WGS sequence"/>
</dbReference>
<feature type="region of interest" description="Disordered" evidence="1">
    <location>
        <begin position="1"/>
        <end position="32"/>
    </location>
</feature>
<evidence type="ECO:0000256" key="1">
    <source>
        <dbReference type="SAM" id="MobiDB-lite"/>
    </source>
</evidence>